<organism evidence="4">
    <name type="scientific">Isometrus maculatus</name>
    <name type="common">Lesser brown scorpion</name>
    <name type="synonym">Scorpio maculatus</name>
    <dbReference type="NCBI Taxonomy" id="497827"/>
    <lineage>
        <taxon>Eukaryota</taxon>
        <taxon>Metazoa</taxon>
        <taxon>Ecdysozoa</taxon>
        <taxon>Arthropoda</taxon>
        <taxon>Chelicerata</taxon>
        <taxon>Arachnida</taxon>
        <taxon>Scorpiones</taxon>
        <taxon>Buthida</taxon>
        <taxon>Buthoidea</taxon>
        <taxon>Buthidae</taxon>
        <taxon>Isometrus</taxon>
    </lineage>
</organism>
<dbReference type="Gene3D" id="3.30.30.10">
    <property type="entry name" value="Knottin, scorpion toxin-like"/>
    <property type="match status" value="1"/>
</dbReference>
<feature type="chain" id="PRO_5006829222" evidence="3">
    <location>
        <begin position="23"/>
        <end position="60"/>
    </location>
</feature>
<feature type="signal peptide" evidence="3">
    <location>
        <begin position="1"/>
        <end position="22"/>
    </location>
</feature>
<evidence type="ECO:0000256" key="2">
    <source>
        <dbReference type="ARBA" id="ARBA00022525"/>
    </source>
</evidence>
<dbReference type="GO" id="GO:0005576">
    <property type="term" value="C:extracellular region"/>
    <property type="evidence" value="ECO:0007669"/>
    <property type="project" value="UniProtKB-SubCell"/>
</dbReference>
<accession>A0A0U1TZ12</accession>
<evidence type="ECO:0000256" key="1">
    <source>
        <dbReference type="ARBA" id="ARBA00004613"/>
    </source>
</evidence>
<dbReference type="InterPro" id="IPR036574">
    <property type="entry name" value="Scorpion_toxin-like_sf"/>
</dbReference>
<dbReference type="GO" id="GO:0008200">
    <property type="term" value="F:ion channel inhibitor activity"/>
    <property type="evidence" value="ECO:0007669"/>
    <property type="project" value="InterPro"/>
</dbReference>
<sequence>MNSLPIFIIMLLCFSMFMSSDSQKSTEIKCSSSSSCYIPCRKVTGRAHGKCMNGKCTCYY</sequence>
<name>A0A0U1TZ12_ISOMC</name>
<evidence type="ECO:0000256" key="3">
    <source>
        <dbReference type="SAM" id="SignalP"/>
    </source>
</evidence>
<dbReference type="InterPro" id="IPR001947">
    <property type="entry name" value="Scorpion_toxinS_K_inh"/>
</dbReference>
<reference evidence="4" key="1">
    <citation type="submission" date="2007-10" db="EMBL/GenBank/DDBJ databases">
        <title>Classification and functional annotation of ESTs from venom glands of Isometrus maculatus.</title>
        <authorList>
            <person name="Li W."/>
            <person name="Ma Y."/>
            <person name="Zhao R."/>
            <person name="Cao Z."/>
        </authorList>
    </citation>
    <scope>NUCLEOTIDE SEQUENCE</scope>
    <source>
        <tissue evidence="4">Venom gland</tissue>
    </source>
</reference>
<dbReference type="AlphaFoldDB" id="A0A0U1TZ12"/>
<dbReference type="EMBL" id="EU252203">
    <property type="protein sequence ID" value="ACD11796.1"/>
    <property type="molecule type" value="mRNA"/>
</dbReference>
<keyword evidence="2" id="KW-0964">Secreted</keyword>
<dbReference type="PRINTS" id="PR00286">
    <property type="entry name" value="CHARYBDTOXIN"/>
</dbReference>
<proteinExistence type="evidence at transcript level"/>
<dbReference type="Pfam" id="PF00451">
    <property type="entry name" value="Toxin_2"/>
    <property type="match status" value="1"/>
</dbReference>
<evidence type="ECO:0000313" key="4">
    <source>
        <dbReference type="EMBL" id="ACD11796.1"/>
    </source>
</evidence>
<comment type="subcellular location">
    <subcellularLocation>
        <location evidence="1">Secreted</location>
    </subcellularLocation>
</comment>
<dbReference type="PROSITE" id="PS01138">
    <property type="entry name" value="SCORP_SHORT_TOXIN"/>
    <property type="match status" value="1"/>
</dbReference>
<keyword evidence="3" id="KW-0732">Signal</keyword>
<dbReference type="SUPFAM" id="SSF57095">
    <property type="entry name" value="Scorpion toxin-like"/>
    <property type="match status" value="1"/>
</dbReference>
<protein>
    <submittedName>
        <fullName evidence="4">Uncharacterized protein</fullName>
    </submittedName>
</protein>